<reference evidence="2" key="1">
    <citation type="journal article" date="2023" name="Nat. Plants">
        <title>Single-cell RNA sequencing provides a high-resolution roadmap for understanding the multicellular compartmentation of specialized metabolism.</title>
        <authorList>
            <person name="Sun S."/>
            <person name="Shen X."/>
            <person name="Li Y."/>
            <person name="Li Y."/>
            <person name="Wang S."/>
            <person name="Li R."/>
            <person name="Zhang H."/>
            <person name="Shen G."/>
            <person name="Guo B."/>
            <person name="Wei J."/>
            <person name="Xu J."/>
            <person name="St-Pierre B."/>
            <person name="Chen S."/>
            <person name="Sun C."/>
        </authorList>
    </citation>
    <scope>NUCLEOTIDE SEQUENCE [LARGE SCALE GENOMIC DNA]</scope>
</reference>
<protein>
    <submittedName>
        <fullName evidence="1">Uncharacterized protein</fullName>
    </submittedName>
</protein>
<keyword evidence="2" id="KW-1185">Reference proteome</keyword>
<accession>A0ACC0ARV2</accession>
<comment type="caution">
    <text evidence="1">The sequence shown here is derived from an EMBL/GenBank/DDBJ whole genome shotgun (WGS) entry which is preliminary data.</text>
</comment>
<sequence length="140" mass="15988">MDVHEIHDLLSSLALTKEESYVCQMEEMKLKDGTDECSRTLTGMLISVKDINIRYYKDAMMHIEDGVGGDLALLWKEGEVFCFGERAEREYFNEVLSMREVRGSGGRSVSQVCAFHEVITKLGLGYLGMRGREYTWFNKG</sequence>
<organism evidence="1 2">
    <name type="scientific">Catharanthus roseus</name>
    <name type="common">Madagascar periwinkle</name>
    <name type="synonym">Vinca rosea</name>
    <dbReference type="NCBI Taxonomy" id="4058"/>
    <lineage>
        <taxon>Eukaryota</taxon>
        <taxon>Viridiplantae</taxon>
        <taxon>Streptophyta</taxon>
        <taxon>Embryophyta</taxon>
        <taxon>Tracheophyta</taxon>
        <taxon>Spermatophyta</taxon>
        <taxon>Magnoliopsida</taxon>
        <taxon>eudicotyledons</taxon>
        <taxon>Gunneridae</taxon>
        <taxon>Pentapetalae</taxon>
        <taxon>asterids</taxon>
        <taxon>lamiids</taxon>
        <taxon>Gentianales</taxon>
        <taxon>Apocynaceae</taxon>
        <taxon>Rauvolfioideae</taxon>
        <taxon>Vinceae</taxon>
        <taxon>Catharanthinae</taxon>
        <taxon>Catharanthus</taxon>
    </lineage>
</organism>
<dbReference type="Proteomes" id="UP001060085">
    <property type="component" value="Linkage Group LG05"/>
</dbReference>
<proteinExistence type="predicted"/>
<dbReference type="EMBL" id="CM044705">
    <property type="protein sequence ID" value="KAI5663172.1"/>
    <property type="molecule type" value="Genomic_DNA"/>
</dbReference>
<evidence type="ECO:0000313" key="2">
    <source>
        <dbReference type="Proteomes" id="UP001060085"/>
    </source>
</evidence>
<gene>
    <name evidence="1" type="ORF">M9H77_22495</name>
</gene>
<name>A0ACC0ARV2_CATRO</name>
<evidence type="ECO:0000313" key="1">
    <source>
        <dbReference type="EMBL" id="KAI5663172.1"/>
    </source>
</evidence>